<dbReference type="Gene3D" id="3.30.870.10">
    <property type="entry name" value="Endonuclease Chain A"/>
    <property type="match status" value="1"/>
</dbReference>
<feature type="domain" description="Helicase ATP-binding" evidence="1">
    <location>
        <begin position="238"/>
        <end position="386"/>
    </location>
</feature>
<comment type="caution">
    <text evidence="3">The sequence shown here is derived from an EMBL/GenBank/DDBJ whole genome shotgun (WGS) entry which is preliminary data.</text>
</comment>
<keyword evidence="4" id="KW-1185">Reference proteome</keyword>
<keyword evidence="3" id="KW-0347">Helicase</keyword>
<dbReference type="SUPFAM" id="SSF56024">
    <property type="entry name" value="Phospholipase D/nuclease"/>
    <property type="match status" value="1"/>
</dbReference>
<dbReference type="PANTHER" id="PTHR47396:SF1">
    <property type="entry name" value="ATP-DEPENDENT HELICASE IRC3-RELATED"/>
    <property type="match status" value="1"/>
</dbReference>
<evidence type="ECO:0000313" key="3">
    <source>
        <dbReference type="EMBL" id="MFC0298482.1"/>
    </source>
</evidence>
<sequence length="830" mass="96544">MSKVELISRRLLDKLQEQMSRSSTIYILTSFAMKSGVRLLKDSLRAAAERGADIKICVGDYLFVTQPEALRELISIHPDIEARLYRSEGISFHPKAYLFEDAEGGCFIVGSSNLSRSALTDGVEWNLGLDKSVDEDVFVEAMEQFLKLFYASETVSVNEETVADYEKRYQDYHQRHPNLARIWAETEEIELMLPTKTDKEEEAEAADKADVVRETAAAYGTIIKPRFAQVEALERLEAAYEEGYDKAMVVMATGLGKTYLAAFFARRFSRVLFIAHREEILRQAKRSFERVIPDRTAGLYDGNQKDGNADMVFASIFTLSMKKHLHAFQPDSFDLIVVDEFHHAAARSYERVLRYFQPKFLLGITATPDRNDNKDVYAICDGNVAYRIDFIEAVQRGWLAPFHYYGVYDATDYSQIKWLGNRYDEEELLQVQLREEMAQNILRAWETYKKTRTLVFCSSIRQADFLSGYFQRHGYRTISLHSKQTAISRKQAIAMLERRELDAIFTVDLFNEGVDIPSVDTLLFVRPTESLTIFTQQVGRGLRLHEGKDYCVIIDLIGNYRNADVKLRLFDTRRGEAKKKARESVVPTVPETCELHLDVQAIHLLEEMQKKRQPRKERLLADYRQLKQELGRRPTYLELHLHGRSEAAEYKQEFDSYVGFLYWAGELSELEKEVFLKYEPWLVEVERTVMSKSYKMVVLKAMLERGPSGWHEPITPQQAAAFFHRYLTEKEYRKRIDFSDGETKRLWEYEEEKVSKLIARMPMTKWSGSSNGLISFENSIFALQFPIAREHEKILYNWTKEICEYRLHAYFERKGEETRHSSLRGYNLNV</sequence>
<proteinExistence type="predicted"/>
<dbReference type="PROSITE" id="PS51192">
    <property type="entry name" value="HELICASE_ATP_BIND_1"/>
    <property type="match status" value="1"/>
</dbReference>
<protein>
    <submittedName>
        <fullName evidence="3">DEAD/DEAH box helicase family protein</fullName>
    </submittedName>
</protein>
<name>A0ABV6GVF6_9BACL</name>
<dbReference type="InterPro" id="IPR014001">
    <property type="entry name" value="Helicase_ATP-bd"/>
</dbReference>
<keyword evidence="3" id="KW-0547">Nucleotide-binding</keyword>
<dbReference type="Gene3D" id="3.40.50.300">
    <property type="entry name" value="P-loop containing nucleotide triphosphate hydrolases"/>
    <property type="match status" value="2"/>
</dbReference>
<dbReference type="InterPro" id="IPR050742">
    <property type="entry name" value="Helicase_Restrict-Modif_Enz"/>
</dbReference>
<dbReference type="EMBL" id="JBHLVN010000080">
    <property type="protein sequence ID" value="MFC0298482.1"/>
    <property type="molecule type" value="Genomic_DNA"/>
</dbReference>
<organism evidence="3 4">
    <name type="scientific">Geobacillus jurassicus</name>
    <dbReference type="NCBI Taxonomy" id="235932"/>
    <lineage>
        <taxon>Bacteria</taxon>
        <taxon>Bacillati</taxon>
        <taxon>Bacillota</taxon>
        <taxon>Bacilli</taxon>
        <taxon>Bacillales</taxon>
        <taxon>Anoxybacillaceae</taxon>
        <taxon>Geobacillus</taxon>
    </lineage>
</organism>
<feature type="domain" description="Helicase C-terminal" evidence="2">
    <location>
        <begin position="415"/>
        <end position="586"/>
    </location>
</feature>
<dbReference type="InterPro" id="IPR001650">
    <property type="entry name" value="Helicase_C-like"/>
</dbReference>
<dbReference type="PANTHER" id="PTHR47396">
    <property type="entry name" value="TYPE I RESTRICTION ENZYME ECOKI R PROTEIN"/>
    <property type="match status" value="1"/>
</dbReference>
<dbReference type="SMART" id="SM00487">
    <property type="entry name" value="DEXDc"/>
    <property type="match status" value="1"/>
</dbReference>
<evidence type="ECO:0000259" key="2">
    <source>
        <dbReference type="PROSITE" id="PS51194"/>
    </source>
</evidence>
<dbReference type="Pfam" id="PF18780">
    <property type="entry name" value="HNH_repeat"/>
    <property type="match status" value="1"/>
</dbReference>
<dbReference type="RefSeq" id="WP_066234315.1">
    <property type="nucleotide sequence ID" value="NZ_JBHLVN010000080.1"/>
</dbReference>
<accession>A0ABV6GVF6</accession>
<dbReference type="GO" id="GO:0004386">
    <property type="term" value="F:helicase activity"/>
    <property type="evidence" value="ECO:0007669"/>
    <property type="project" value="UniProtKB-KW"/>
</dbReference>
<dbReference type="Proteomes" id="UP001589785">
    <property type="component" value="Unassembled WGS sequence"/>
</dbReference>
<dbReference type="InterPro" id="IPR006935">
    <property type="entry name" value="Helicase/UvrB_N"/>
</dbReference>
<dbReference type="CDD" id="cd09205">
    <property type="entry name" value="PLDc_N_DEXD_b3"/>
    <property type="match status" value="1"/>
</dbReference>
<reference evidence="3 4" key="1">
    <citation type="submission" date="2024-09" db="EMBL/GenBank/DDBJ databases">
        <authorList>
            <person name="Sun Q."/>
            <person name="Mori K."/>
        </authorList>
    </citation>
    <scope>NUCLEOTIDE SEQUENCE [LARGE SCALE GENOMIC DNA]</scope>
    <source>
        <strain evidence="3 4">CCM 7224</strain>
    </source>
</reference>
<dbReference type="Pfam" id="PF13091">
    <property type="entry name" value="PLDc_2"/>
    <property type="match status" value="1"/>
</dbReference>
<dbReference type="PROSITE" id="PS51194">
    <property type="entry name" value="HELICASE_CTER"/>
    <property type="match status" value="1"/>
</dbReference>
<dbReference type="CDD" id="cd18799">
    <property type="entry name" value="SF2_C_EcoAI-like"/>
    <property type="match status" value="1"/>
</dbReference>
<dbReference type="InterPro" id="IPR025202">
    <property type="entry name" value="PLD-like_dom"/>
</dbReference>
<evidence type="ECO:0000259" key="1">
    <source>
        <dbReference type="PROSITE" id="PS51192"/>
    </source>
</evidence>
<dbReference type="SMART" id="SM00490">
    <property type="entry name" value="HELICc"/>
    <property type="match status" value="1"/>
</dbReference>
<dbReference type="CDD" id="cd18032">
    <property type="entry name" value="DEXHc_RE_I_III_res"/>
    <property type="match status" value="1"/>
</dbReference>
<keyword evidence="3" id="KW-0378">Hydrolase</keyword>
<gene>
    <name evidence="3" type="ORF">ACFFHQ_13830</name>
</gene>
<dbReference type="Pfam" id="PF00271">
    <property type="entry name" value="Helicase_C"/>
    <property type="match status" value="1"/>
</dbReference>
<evidence type="ECO:0000313" key="4">
    <source>
        <dbReference type="Proteomes" id="UP001589785"/>
    </source>
</evidence>
<keyword evidence="3" id="KW-0067">ATP-binding</keyword>
<dbReference type="InterPro" id="IPR027417">
    <property type="entry name" value="P-loop_NTPase"/>
</dbReference>
<dbReference type="InterPro" id="IPR041025">
    <property type="entry name" value="HNH_repeat"/>
</dbReference>
<dbReference type="Pfam" id="PF04851">
    <property type="entry name" value="ResIII"/>
    <property type="match status" value="1"/>
</dbReference>
<dbReference type="SUPFAM" id="SSF52540">
    <property type="entry name" value="P-loop containing nucleoside triphosphate hydrolases"/>
    <property type="match status" value="1"/>
</dbReference>